<evidence type="ECO:0000256" key="2">
    <source>
        <dbReference type="SAM" id="MobiDB-lite"/>
    </source>
</evidence>
<reference evidence="3" key="1">
    <citation type="submission" date="2019-05" db="EMBL/GenBank/DDBJ databases">
        <authorList>
            <person name="Piombo E."/>
        </authorList>
    </citation>
    <scope>NUCLEOTIDE SEQUENCE</scope>
    <source>
        <strain evidence="3">C2S</strain>
    </source>
</reference>
<evidence type="ECO:0000313" key="3">
    <source>
        <dbReference type="EMBL" id="VTT65663.1"/>
    </source>
</evidence>
<feature type="compositionally biased region" description="Polar residues" evidence="2">
    <location>
        <begin position="831"/>
        <end position="841"/>
    </location>
</feature>
<gene>
    <name evidence="3" type="ORF">C2S_6086</name>
</gene>
<feature type="coiled-coil region" evidence="1">
    <location>
        <begin position="598"/>
        <end position="632"/>
    </location>
</feature>
<keyword evidence="1" id="KW-0175">Coiled coil</keyword>
<evidence type="ECO:0000313" key="4">
    <source>
        <dbReference type="Proteomes" id="UP000760494"/>
    </source>
</evidence>
<name>A0A2H3S3C7_FUSFU</name>
<feature type="region of interest" description="Disordered" evidence="2">
    <location>
        <begin position="512"/>
        <end position="597"/>
    </location>
</feature>
<feature type="coiled-coil region" evidence="1">
    <location>
        <begin position="669"/>
        <end position="727"/>
    </location>
</feature>
<sequence>MAAFNVSDVSLGAKCPGSQSTSEYMVAPFLQRGCNRVVHPKADFPAHLIVGMQSLGTPVVTRKPSRMSLPANKLNDEEMRVNKWVNTGHQMCLVPTSATDKSTQTRYVVPFSPLFQIERIVDFKLAVSALPNQTKTNKADGGKTAETERVSTPAIDLEEETEQAALGAAEEFQKSNPTTYITKHQIIYAAVMWYWFQKTEFDELARQIKDKTAFIHKPFKPVDLGVFIAYFPAWVKFHELFRLGAYGHPIDFIHETYLNDKAASMDDFTVRGDGWEKKFDLLQKLAKPFAFLTPAMQEGSALGGPFLPTNGFSLTEIHQLMDLGSIWTIGSPVMPATTKTATGDSVSFQLLALPSHWKSEVPSSMCQQLPSPDDPNELLSGATLPVSIDSKSPWAEMSHKIDQRDGLGAIHIGLKIGSSENPGWTTHLPAKCGLLCSRGDSHQFGVFTGSMILEMYTESQASPVYRDADVLLRSRFMCSQPDYVTYGILPRIIGLEPENEVKWSSVQPKKMPFTVRDLPPTAIDTASSTKPDEPPPPKSTKADPKGTTSDPKGTTPDPKGTKADPKGTKADPKGTKANPKGTKPTNRGIKPPANANQVEFYRNTCDTLAEQVEQYRTERDKVVSELVQMQQKYLPPPGDNSALAGHRTNIEEKTKEDLQHTCRDLKAMLMSETGKNEALEARVKRLVNQVTELKATAYANKMADYDLDVAKRALGRVEEKIEDAAVRLEAIQSHIATQVERVHQKEISDQVKDENLRLQRSLTQRISENNALESKIDEVERQNKELKIQLQEREYTIATLEDCNDTLQEGQFGVILDTIKEHMKKRDIAPANSQSAQNTLDGRNGVVPGRTVQNEVNNGTTLSRHILKRKMSMDLYNPVTKKMKSSSEIDLNMDSLSGKDKEKYMVLLHNEVLHVACKANLANPMDFDVRSDGIISLSKTALRKIDVNYKFKTYPEAVAQWRQQKGSELTEDLRRLMNKFNFFVAGHRSLLSLVQLLKQGEDITPGNLYEELTEVQDRTQGTVVQLDAVISTLDQRYRGSTDFRDAIAGAQRRATSLYSDYKTGRLIGAAYVAWKPLMEGEAKVARDVVDFIQPISRGYHALYRFREQIVERSKLPAEYAALDDVANPDNLDTEPPLSSALRAQLLDKNGTHPE</sequence>
<proteinExistence type="predicted"/>
<feature type="region of interest" description="Disordered" evidence="2">
    <location>
        <begin position="830"/>
        <end position="854"/>
    </location>
</feature>
<organism evidence="3 4">
    <name type="scientific">Fusarium fujikuroi</name>
    <name type="common">Bakanae and foot rot disease fungus</name>
    <name type="synonym">Gibberella fujikuroi</name>
    <dbReference type="NCBI Taxonomy" id="5127"/>
    <lineage>
        <taxon>Eukaryota</taxon>
        <taxon>Fungi</taxon>
        <taxon>Dikarya</taxon>
        <taxon>Ascomycota</taxon>
        <taxon>Pezizomycotina</taxon>
        <taxon>Sordariomycetes</taxon>
        <taxon>Hypocreomycetidae</taxon>
        <taxon>Hypocreales</taxon>
        <taxon>Nectriaceae</taxon>
        <taxon>Fusarium</taxon>
        <taxon>Fusarium fujikuroi species complex</taxon>
    </lineage>
</organism>
<protein>
    <submittedName>
        <fullName evidence="3">Uncharacterized protein</fullName>
    </submittedName>
</protein>
<feature type="coiled-coil region" evidence="1">
    <location>
        <begin position="762"/>
        <end position="796"/>
    </location>
</feature>
<evidence type="ECO:0000256" key="1">
    <source>
        <dbReference type="SAM" id="Coils"/>
    </source>
</evidence>
<feature type="compositionally biased region" description="Basic and acidic residues" evidence="2">
    <location>
        <begin position="530"/>
        <end position="544"/>
    </location>
</feature>
<accession>A0A2H3S3C7</accession>
<dbReference type="EMBL" id="CABFJX010000146">
    <property type="protein sequence ID" value="VTT65663.1"/>
    <property type="molecule type" value="Genomic_DNA"/>
</dbReference>
<dbReference type="AlphaFoldDB" id="A0A2H3S3C7"/>
<dbReference type="Proteomes" id="UP000760494">
    <property type="component" value="Unassembled WGS sequence"/>
</dbReference>
<feature type="compositionally biased region" description="Basic and acidic residues" evidence="2">
    <location>
        <begin position="559"/>
        <end position="574"/>
    </location>
</feature>
<comment type="caution">
    <text evidence="3">The sequence shown here is derived from an EMBL/GenBank/DDBJ whole genome shotgun (WGS) entry which is preliminary data.</text>
</comment>